<organism evidence="1 2">
    <name type="scientific">Marinobacterium alkalitolerans</name>
    <dbReference type="NCBI Taxonomy" id="1542925"/>
    <lineage>
        <taxon>Bacteria</taxon>
        <taxon>Pseudomonadati</taxon>
        <taxon>Pseudomonadota</taxon>
        <taxon>Gammaproteobacteria</taxon>
        <taxon>Oceanospirillales</taxon>
        <taxon>Oceanospirillaceae</taxon>
        <taxon>Marinobacterium</taxon>
    </lineage>
</organism>
<keyword evidence="2" id="KW-1185">Reference proteome</keyword>
<comment type="caution">
    <text evidence="1">The sequence shown here is derived from an EMBL/GenBank/DDBJ whole genome shotgun (WGS) entry which is preliminary data.</text>
</comment>
<proteinExistence type="predicted"/>
<dbReference type="EMBL" id="JACVEW010000010">
    <property type="protein sequence ID" value="MBP0048693.1"/>
    <property type="molecule type" value="Genomic_DNA"/>
</dbReference>
<evidence type="ECO:0000313" key="2">
    <source>
        <dbReference type="Proteomes" id="UP000810171"/>
    </source>
</evidence>
<protein>
    <submittedName>
        <fullName evidence="1">Uncharacterized protein</fullName>
    </submittedName>
</protein>
<dbReference type="Proteomes" id="UP000810171">
    <property type="component" value="Unassembled WGS sequence"/>
</dbReference>
<reference evidence="1 2" key="1">
    <citation type="submission" date="2020-09" db="EMBL/GenBank/DDBJ databases">
        <authorList>
            <person name="Tanuku N.R.S."/>
        </authorList>
    </citation>
    <scope>NUCLEOTIDE SEQUENCE [LARGE SCALE GENOMIC DNA]</scope>
    <source>
        <strain evidence="1 2">AK62</strain>
    </source>
</reference>
<dbReference type="RefSeq" id="WP_209287305.1">
    <property type="nucleotide sequence ID" value="NZ_JACVEW010000010.1"/>
</dbReference>
<gene>
    <name evidence="1" type="ORF">H9C73_08080</name>
</gene>
<evidence type="ECO:0000313" key="1">
    <source>
        <dbReference type="EMBL" id="MBP0048693.1"/>
    </source>
</evidence>
<sequence length="195" mass="22322">MNSLDQTGQYGLAEFFRHQLERLAGTQAGEDTRWYIGNLLERFSQSSALYSYEEGELSIRPLTLLYGDAQQCRDERERCLLLRQLGDQALFLGALFPGHYARKGIRRDYLIGMGSAAYDYLADHAREWGRVFEELARRFASIMLLVARVCHREKCYSASEIMALYQRWQVTRDQTLAEQLSALGIQVDSGQGGIH</sequence>
<name>A0ABS3ZAH1_9GAMM</name>
<accession>A0ABS3ZAH1</accession>